<evidence type="ECO:0000256" key="5">
    <source>
        <dbReference type="ARBA" id="ARBA00022944"/>
    </source>
</evidence>
<sequence>MPRVSVIIPIYDVEQYLAACLESVAAQTWHDLEAVMVDDGSSDGSAEIARRFAERDPRFRLVRQANAGLGAARNTGLRHATGEFVCFLDSDDLLPLHAVEYPLAELRRTGSDLATGNVRRFGARGARPSAMHREIFADPASATHVSARPALLKDRLVTNKLWRRSFWDAHGLGFPEGVLYEDVSVALSGHFLAGAVDMLPAPVYLWRERHGDKPSITQDKTHVKGVEDRFAAAASVRCFLAENGLEKHVPAWDHVVLDHDMVNFLDVMDTATDAFRARFLDLAGAYLEGVAPSVMDALPAARRLKWHLVGERRLADLLEVMAWEKRVGPGKQVVRRLRGHYLDTPLLAGRDIPAEISRLRGELSPTTRIDRVQWEDGKLAVEGRATLRHLRPTRRFHQQVFATLVQAGTGRRVRVPATVTRTSVFLKQGRPRGPRDWGGFRLVIDPRRLGDPGDGTALWRVELHLIHRGLMRRGPLADPGAAFVAQVGARSLESGGYVTPSLTEAGALTLRVETETARVTGQAVRDGRLLLHGEVVGELGPQPVLRLTRAPGGMPLVCPVTTDGRTFEVELDLAGLLPTRRLELGGAEARLLDLPVEWRATTDRAGGAVTPVTVAEGLTPQRFGRSGREIVVTRDPSGELVLRDQAAAAFAEYAEWLAGGELLVEGGFAEPYDGARTLVITSQDRSVERLVPMDGAGTRFGGLLAPEGLDTPAGPLPLPKGRYGLAVRVGGRDLPVEFEPDFPMALETARRRFELTADGAGRAVLTVGGDLAASERGKKAQRTLRQEVYPGMRDRPLRPEVFFSSHAGRRFSGSPRAVYEELRDRGADLTFLWNVRDGQVALPAGVEPVRTAGREYYEALARCRYIVVDDHLPSWFEPRPGQTVLQTRHGCVPVRGEHEAGRWSHLLSPGPRCTPLLRAAFGFGGEILETGLPRNDFLRSAGRDRIAAEAGRRIGLPDGRKVILYVPARRAAGEKTRLDLERMRAALGEDHVVLVRRHPSLAGQPPVVAAGGTGHTGDAGDIGDIGDIGNFVRDVSAHPDVRELYPLADVLVTDYSSAMFDFAPTGRPMLFFAYDVEEWAGRFPFDYEAEVPGPLLRTTDEVIEAVAHAGEVAAKYARLRHDFVAKFCPLDDGLAARRVVDRVFGTAAERA</sequence>
<dbReference type="Proteomes" id="UP001551675">
    <property type="component" value="Unassembled WGS sequence"/>
</dbReference>
<dbReference type="Gene3D" id="3.90.550.10">
    <property type="entry name" value="Spore Coat Polysaccharide Biosynthesis Protein SpsA, Chain A"/>
    <property type="match status" value="1"/>
</dbReference>
<dbReference type="PANTHER" id="PTHR37316">
    <property type="entry name" value="TEICHOIC ACID GLYCEROL-PHOSPHATE PRIMASE"/>
    <property type="match status" value="1"/>
</dbReference>
<dbReference type="InterPro" id="IPR029044">
    <property type="entry name" value="Nucleotide-diphossugar_trans"/>
</dbReference>
<evidence type="ECO:0000256" key="4">
    <source>
        <dbReference type="ARBA" id="ARBA00022679"/>
    </source>
</evidence>
<dbReference type="InterPro" id="IPR043149">
    <property type="entry name" value="TagF_N"/>
</dbReference>
<comment type="similarity">
    <text evidence="2">Belongs to the CDP-glycerol glycerophosphotransferase family.</text>
</comment>
<gene>
    <name evidence="8" type="ORF">AB0I59_01115</name>
</gene>
<keyword evidence="4" id="KW-0808">Transferase</keyword>
<dbReference type="InterPro" id="IPR007554">
    <property type="entry name" value="Glycerophosphate_synth"/>
</dbReference>
<reference evidence="8 9" key="1">
    <citation type="submission" date="2024-06" db="EMBL/GenBank/DDBJ databases">
        <title>The Natural Products Discovery Center: Release of the First 8490 Sequenced Strains for Exploring Actinobacteria Biosynthetic Diversity.</title>
        <authorList>
            <person name="Kalkreuter E."/>
            <person name="Kautsar S.A."/>
            <person name="Yang D."/>
            <person name="Bader C.D."/>
            <person name="Teijaro C.N."/>
            <person name="Fluegel L."/>
            <person name="Davis C.M."/>
            <person name="Simpson J.R."/>
            <person name="Lauterbach L."/>
            <person name="Steele A.D."/>
            <person name="Gui C."/>
            <person name="Meng S."/>
            <person name="Li G."/>
            <person name="Viehrig K."/>
            <person name="Ye F."/>
            <person name="Su P."/>
            <person name="Kiefer A.F."/>
            <person name="Nichols A."/>
            <person name="Cepeda A.J."/>
            <person name="Yan W."/>
            <person name="Fan B."/>
            <person name="Jiang Y."/>
            <person name="Adhikari A."/>
            <person name="Zheng C.-J."/>
            <person name="Schuster L."/>
            <person name="Cowan T.M."/>
            <person name="Smanski M.J."/>
            <person name="Chevrette M.G."/>
            <person name="De Carvalho L.P.S."/>
            <person name="Shen B."/>
        </authorList>
    </citation>
    <scope>NUCLEOTIDE SEQUENCE [LARGE SCALE GENOMIC DNA]</scope>
    <source>
        <strain evidence="8 9">NPDC050100</strain>
    </source>
</reference>
<evidence type="ECO:0000256" key="1">
    <source>
        <dbReference type="ARBA" id="ARBA00004202"/>
    </source>
</evidence>
<dbReference type="Gene3D" id="3.40.50.11820">
    <property type="match status" value="1"/>
</dbReference>
<comment type="caution">
    <text evidence="8">The sequence shown here is derived from an EMBL/GenBank/DDBJ whole genome shotgun (WGS) entry which is preliminary data.</text>
</comment>
<evidence type="ECO:0000256" key="2">
    <source>
        <dbReference type="ARBA" id="ARBA00010488"/>
    </source>
</evidence>
<organism evidence="8 9">
    <name type="scientific">Microtetraspora glauca</name>
    <dbReference type="NCBI Taxonomy" id="1996"/>
    <lineage>
        <taxon>Bacteria</taxon>
        <taxon>Bacillati</taxon>
        <taxon>Actinomycetota</taxon>
        <taxon>Actinomycetes</taxon>
        <taxon>Streptosporangiales</taxon>
        <taxon>Streptosporangiaceae</taxon>
        <taxon>Microtetraspora</taxon>
    </lineage>
</organism>
<keyword evidence="3" id="KW-1003">Cell membrane</keyword>
<dbReference type="Gene3D" id="3.40.50.12580">
    <property type="match status" value="1"/>
</dbReference>
<evidence type="ECO:0000313" key="9">
    <source>
        <dbReference type="Proteomes" id="UP001551675"/>
    </source>
</evidence>
<dbReference type="InterPro" id="IPR001173">
    <property type="entry name" value="Glyco_trans_2-like"/>
</dbReference>
<protein>
    <submittedName>
        <fullName evidence="8">CDP-glycerol glycerophosphotransferase family protein</fullName>
    </submittedName>
</protein>
<keyword evidence="9" id="KW-1185">Reference proteome</keyword>
<dbReference type="EMBL" id="JBFALK010000001">
    <property type="protein sequence ID" value="MEV0967204.1"/>
    <property type="molecule type" value="Genomic_DNA"/>
</dbReference>
<evidence type="ECO:0000256" key="3">
    <source>
        <dbReference type="ARBA" id="ARBA00022475"/>
    </source>
</evidence>
<evidence type="ECO:0000256" key="6">
    <source>
        <dbReference type="ARBA" id="ARBA00023136"/>
    </source>
</evidence>
<dbReference type="RefSeq" id="WP_358128800.1">
    <property type="nucleotide sequence ID" value="NZ_JBFALK010000001.1"/>
</dbReference>
<keyword evidence="6" id="KW-0472">Membrane</keyword>
<dbReference type="SUPFAM" id="SSF53756">
    <property type="entry name" value="UDP-Glycosyltransferase/glycogen phosphorylase"/>
    <property type="match status" value="1"/>
</dbReference>
<dbReference type="SUPFAM" id="SSF53448">
    <property type="entry name" value="Nucleotide-diphospho-sugar transferases"/>
    <property type="match status" value="1"/>
</dbReference>
<evidence type="ECO:0000259" key="7">
    <source>
        <dbReference type="Pfam" id="PF00535"/>
    </source>
</evidence>
<dbReference type="PANTHER" id="PTHR37316:SF3">
    <property type="entry name" value="TEICHOIC ACID GLYCEROL-PHOSPHATE TRANSFERASE"/>
    <property type="match status" value="1"/>
</dbReference>
<keyword evidence="5" id="KW-0777">Teichoic acid biosynthesis</keyword>
<proteinExistence type="inferred from homology"/>
<accession>A0ABV3G6F1</accession>
<dbReference type="Pfam" id="PF00535">
    <property type="entry name" value="Glycos_transf_2"/>
    <property type="match status" value="1"/>
</dbReference>
<feature type="domain" description="Glycosyltransferase 2-like" evidence="7">
    <location>
        <begin position="5"/>
        <end position="134"/>
    </location>
</feature>
<dbReference type="InterPro" id="IPR051612">
    <property type="entry name" value="Teichoic_Acid_Biosynth"/>
</dbReference>
<evidence type="ECO:0000313" key="8">
    <source>
        <dbReference type="EMBL" id="MEV0967204.1"/>
    </source>
</evidence>
<name>A0ABV3G6F1_MICGL</name>
<dbReference type="Pfam" id="PF04464">
    <property type="entry name" value="Glyphos_transf"/>
    <property type="match status" value="1"/>
</dbReference>
<comment type="subcellular location">
    <subcellularLocation>
        <location evidence="1">Cell membrane</location>
        <topology evidence="1">Peripheral membrane protein</topology>
    </subcellularLocation>
</comment>
<dbReference type="CDD" id="cd00761">
    <property type="entry name" value="Glyco_tranf_GTA_type"/>
    <property type="match status" value="1"/>
</dbReference>
<dbReference type="InterPro" id="IPR043148">
    <property type="entry name" value="TagF_C"/>
</dbReference>